<feature type="transmembrane region" description="Helical" evidence="1">
    <location>
        <begin position="45"/>
        <end position="66"/>
    </location>
</feature>
<evidence type="ECO:0000313" key="3">
    <source>
        <dbReference type="Proteomes" id="UP000740413"/>
    </source>
</evidence>
<keyword evidence="1" id="KW-0472">Membrane</keyword>
<feature type="transmembrane region" description="Helical" evidence="1">
    <location>
        <begin position="7"/>
        <end position="25"/>
    </location>
</feature>
<evidence type="ECO:0000256" key="1">
    <source>
        <dbReference type="SAM" id="Phobius"/>
    </source>
</evidence>
<dbReference type="Proteomes" id="UP000740413">
    <property type="component" value="Unassembled WGS sequence"/>
</dbReference>
<evidence type="ECO:0000313" key="2">
    <source>
        <dbReference type="EMBL" id="MBT2160532.1"/>
    </source>
</evidence>
<keyword evidence="1" id="KW-0812">Transmembrane</keyword>
<dbReference type="EMBL" id="JACATN010000002">
    <property type="protein sequence ID" value="MBT2160532.1"/>
    <property type="molecule type" value="Genomic_DNA"/>
</dbReference>
<sequence>MNNITKYFLAGIVGTIVMTIVMIMAPNLGMPEMAPWKLLAGAMGVPIVVGWIMHFMMGILFALGYGFVFAPNVHINNLWLKGIVFGVAAVILAQIGMKVMGMILTMPPVNGTMQMRAVAMLIGHIVFGVVTVKTIGK</sequence>
<keyword evidence="3" id="KW-1185">Reference proteome</keyword>
<dbReference type="RefSeq" id="WP_214610764.1">
    <property type="nucleotide sequence ID" value="NZ_JACATN010000002.1"/>
</dbReference>
<organism evidence="2 3">
    <name type="scientific">Zobellia barbeyronii</name>
    <dbReference type="NCBI Taxonomy" id="2748009"/>
    <lineage>
        <taxon>Bacteria</taxon>
        <taxon>Pseudomonadati</taxon>
        <taxon>Bacteroidota</taxon>
        <taxon>Flavobacteriia</taxon>
        <taxon>Flavobacteriales</taxon>
        <taxon>Flavobacteriaceae</taxon>
        <taxon>Zobellia</taxon>
    </lineage>
</organism>
<dbReference type="InterPro" id="IPR046739">
    <property type="entry name" value="DUF6789"/>
</dbReference>
<gene>
    <name evidence="2" type="ORF">HW347_04595</name>
</gene>
<feature type="transmembrane region" description="Helical" evidence="1">
    <location>
        <begin position="117"/>
        <end position="136"/>
    </location>
</feature>
<comment type="caution">
    <text evidence="2">The sequence shown here is derived from an EMBL/GenBank/DDBJ whole genome shotgun (WGS) entry which is preliminary data.</text>
</comment>
<name>A0ABS5WAW1_9FLAO</name>
<proteinExistence type="predicted"/>
<keyword evidence="1" id="KW-1133">Transmembrane helix</keyword>
<feature type="transmembrane region" description="Helical" evidence="1">
    <location>
        <begin position="78"/>
        <end position="97"/>
    </location>
</feature>
<protein>
    <submittedName>
        <fullName evidence="2">Uncharacterized protein</fullName>
    </submittedName>
</protein>
<dbReference type="Pfam" id="PF20587">
    <property type="entry name" value="DUF6789"/>
    <property type="match status" value="1"/>
</dbReference>
<reference evidence="3" key="1">
    <citation type="submission" date="2023-07" db="EMBL/GenBank/DDBJ databases">
        <title>Zobellia barbeyronii sp. nov., a new marine flavobacterium, isolated from green and red algae.</title>
        <authorList>
            <person name="Nedashkovskaya O.I."/>
            <person name="Otstavnykh N."/>
            <person name="Zhukova N."/>
            <person name="Guzev K."/>
            <person name="Chausova V."/>
            <person name="Tekutyeva L."/>
            <person name="Mikhailov V."/>
            <person name="Isaeva M."/>
        </authorList>
    </citation>
    <scope>NUCLEOTIDE SEQUENCE [LARGE SCALE GENOMIC DNA]</scope>
    <source>
        <strain evidence="3">KMM 6746</strain>
    </source>
</reference>
<accession>A0ABS5WAW1</accession>